<gene>
    <name evidence="1" type="ORF">PHLCEN_2v5960</name>
</gene>
<protein>
    <submittedName>
        <fullName evidence="1">Uncharacterized protein</fullName>
    </submittedName>
</protein>
<proteinExistence type="predicted"/>
<evidence type="ECO:0000313" key="1">
    <source>
        <dbReference type="EMBL" id="PSR82990.1"/>
    </source>
</evidence>
<dbReference type="Proteomes" id="UP000186601">
    <property type="component" value="Unassembled WGS sequence"/>
</dbReference>
<accession>A0A2R6P0Y9</accession>
<keyword evidence="2" id="KW-1185">Reference proteome</keyword>
<sequence length="58" mass="6563">MARAGSQLAHSMIMEQSELDAAQKVIVHSQYQHFGSHKQPRLESFAVDAVYIHVLQRS</sequence>
<reference evidence="1 2" key="1">
    <citation type="submission" date="2018-02" db="EMBL/GenBank/DDBJ databases">
        <title>Genome sequence of the basidiomycete white-rot fungus Phlebia centrifuga.</title>
        <authorList>
            <person name="Granchi Z."/>
            <person name="Peng M."/>
            <person name="de Vries R.P."/>
            <person name="Hilden K."/>
            <person name="Makela M.R."/>
            <person name="Grigoriev I."/>
            <person name="Riley R."/>
        </authorList>
    </citation>
    <scope>NUCLEOTIDE SEQUENCE [LARGE SCALE GENOMIC DNA]</scope>
    <source>
        <strain evidence="1 2">FBCC195</strain>
    </source>
</reference>
<evidence type="ECO:0000313" key="2">
    <source>
        <dbReference type="Proteomes" id="UP000186601"/>
    </source>
</evidence>
<name>A0A2R6P0Y9_9APHY</name>
<organism evidence="1 2">
    <name type="scientific">Hermanssonia centrifuga</name>
    <dbReference type="NCBI Taxonomy" id="98765"/>
    <lineage>
        <taxon>Eukaryota</taxon>
        <taxon>Fungi</taxon>
        <taxon>Dikarya</taxon>
        <taxon>Basidiomycota</taxon>
        <taxon>Agaricomycotina</taxon>
        <taxon>Agaricomycetes</taxon>
        <taxon>Polyporales</taxon>
        <taxon>Meruliaceae</taxon>
        <taxon>Hermanssonia</taxon>
    </lineage>
</organism>
<dbReference type="AlphaFoldDB" id="A0A2R6P0Y9"/>
<comment type="caution">
    <text evidence="1">The sequence shown here is derived from an EMBL/GenBank/DDBJ whole genome shotgun (WGS) entry which is preliminary data.</text>
</comment>
<dbReference type="EMBL" id="MLYV02000567">
    <property type="protein sequence ID" value="PSR82990.1"/>
    <property type="molecule type" value="Genomic_DNA"/>
</dbReference>